<dbReference type="OrthoDB" id="392571at2759"/>
<evidence type="ECO:0000313" key="9">
    <source>
        <dbReference type="Proteomes" id="UP000593567"/>
    </source>
</evidence>
<evidence type="ECO:0000256" key="1">
    <source>
        <dbReference type="ARBA" id="ARBA00001933"/>
    </source>
</evidence>
<comment type="similarity">
    <text evidence="2 7">Belongs to the group II decarboxylase family.</text>
</comment>
<dbReference type="AlphaFoldDB" id="A0A7J7JY05"/>
<dbReference type="PANTHER" id="PTHR45677">
    <property type="entry name" value="GLUTAMATE DECARBOXYLASE-RELATED"/>
    <property type="match status" value="1"/>
</dbReference>
<accession>A0A7J7JY05</accession>
<evidence type="ECO:0000256" key="5">
    <source>
        <dbReference type="ARBA" id="ARBA00023239"/>
    </source>
</evidence>
<evidence type="ECO:0000256" key="7">
    <source>
        <dbReference type="RuleBase" id="RU000382"/>
    </source>
</evidence>
<organism evidence="8 9">
    <name type="scientific">Bugula neritina</name>
    <name type="common">Brown bryozoan</name>
    <name type="synonym">Sertularia neritina</name>
    <dbReference type="NCBI Taxonomy" id="10212"/>
    <lineage>
        <taxon>Eukaryota</taxon>
        <taxon>Metazoa</taxon>
        <taxon>Spiralia</taxon>
        <taxon>Lophotrochozoa</taxon>
        <taxon>Bryozoa</taxon>
        <taxon>Gymnolaemata</taxon>
        <taxon>Cheilostomatida</taxon>
        <taxon>Flustrina</taxon>
        <taxon>Buguloidea</taxon>
        <taxon>Bugulidae</taxon>
        <taxon>Bugula</taxon>
    </lineage>
</organism>
<dbReference type="SUPFAM" id="SSF53383">
    <property type="entry name" value="PLP-dependent transferases"/>
    <property type="match status" value="1"/>
</dbReference>
<dbReference type="EMBL" id="VXIV02001735">
    <property type="protein sequence ID" value="KAF6030226.1"/>
    <property type="molecule type" value="Genomic_DNA"/>
</dbReference>
<dbReference type="Gene3D" id="3.90.1150.10">
    <property type="entry name" value="Aspartate Aminotransferase, domain 1"/>
    <property type="match status" value="1"/>
</dbReference>
<proteinExistence type="inferred from homology"/>
<name>A0A7J7JY05_BUGNE</name>
<keyword evidence="4 6" id="KW-0663">Pyridoxal phosphate</keyword>
<feature type="modified residue" description="N6-(pyridoxal phosphate)lysine" evidence="6">
    <location>
        <position position="118"/>
    </location>
</feature>
<protein>
    <recommendedName>
        <fullName evidence="10">CSAD</fullName>
    </recommendedName>
</protein>
<evidence type="ECO:0000256" key="3">
    <source>
        <dbReference type="ARBA" id="ARBA00022793"/>
    </source>
</evidence>
<dbReference type="GO" id="GO:0005737">
    <property type="term" value="C:cytoplasm"/>
    <property type="evidence" value="ECO:0007669"/>
    <property type="project" value="TreeGrafter"/>
</dbReference>
<reference evidence="8" key="1">
    <citation type="submission" date="2020-06" db="EMBL/GenBank/DDBJ databases">
        <title>Draft genome of Bugula neritina, a colonial animal packing powerful symbionts and potential medicines.</title>
        <authorList>
            <person name="Rayko M."/>
        </authorList>
    </citation>
    <scope>NUCLEOTIDE SEQUENCE [LARGE SCALE GENOMIC DNA]</scope>
    <source>
        <strain evidence="8">Kwan_BN1</strain>
    </source>
</reference>
<comment type="cofactor">
    <cofactor evidence="1 6 7">
        <name>pyridoxal 5'-phosphate</name>
        <dbReference type="ChEBI" id="CHEBI:597326"/>
    </cofactor>
</comment>
<evidence type="ECO:0000256" key="2">
    <source>
        <dbReference type="ARBA" id="ARBA00009533"/>
    </source>
</evidence>
<dbReference type="InterPro" id="IPR015422">
    <property type="entry name" value="PyrdxlP-dep_Trfase_small"/>
</dbReference>
<keyword evidence="9" id="KW-1185">Reference proteome</keyword>
<evidence type="ECO:0000256" key="4">
    <source>
        <dbReference type="ARBA" id="ARBA00022898"/>
    </source>
</evidence>
<dbReference type="Proteomes" id="UP000593567">
    <property type="component" value="Unassembled WGS sequence"/>
</dbReference>
<evidence type="ECO:0000313" key="8">
    <source>
        <dbReference type="EMBL" id="KAF6030226.1"/>
    </source>
</evidence>
<dbReference type="GO" id="GO:0030170">
    <property type="term" value="F:pyridoxal phosphate binding"/>
    <property type="evidence" value="ECO:0007669"/>
    <property type="project" value="InterPro"/>
</dbReference>
<keyword evidence="3" id="KW-0210">Decarboxylase</keyword>
<dbReference type="InterPro" id="IPR015424">
    <property type="entry name" value="PyrdxlP-dep_Trfase"/>
</dbReference>
<gene>
    <name evidence="8" type="ORF">EB796_011466</name>
</gene>
<keyword evidence="5 7" id="KW-0456">Lyase</keyword>
<dbReference type="InterPro" id="IPR015421">
    <property type="entry name" value="PyrdxlP-dep_Trfase_major"/>
</dbReference>
<sequence>MSHYSVKKGAFFMGFGLSNVVLVKSDKHGRMIPEALDAAIEESKKKGFTPLMVNGTSGTTVMGAYDPLNEIADVCERQGNIWLHVDACWGGAALLSLKLRHKMKGIERADSIAWDPHKMAGAILQCAVLITKHKDLLAEAHTAGARYLFQQDKVYDCSYDTGDKSVQCGRKIDAFKLWLLWKAYGSSGMAERIESCFDNALYLRQLLTETPGFRLLFEEQECTNTCFWYIPPSMRGQVAPAIKGQMQVTGSMMIGYQPQGQFVNFFRMIVASPMTTREDMQHVISTIQRHGQNL</sequence>
<dbReference type="GO" id="GO:0016831">
    <property type="term" value="F:carboxy-lyase activity"/>
    <property type="evidence" value="ECO:0007669"/>
    <property type="project" value="UniProtKB-KW"/>
</dbReference>
<dbReference type="PANTHER" id="PTHR45677:SF8">
    <property type="entry name" value="CYSTEINE SULFINIC ACID DECARBOXYLASE"/>
    <property type="match status" value="1"/>
</dbReference>
<evidence type="ECO:0000256" key="6">
    <source>
        <dbReference type="PIRSR" id="PIRSR602129-50"/>
    </source>
</evidence>
<dbReference type="InterPro" id="IPR002129">
    <property type="entry name" value="PyrdxlP-dep_de-COase"/>
</dbReference>
<evidence type="ECO:0008006" key="10">
    <source>
        <dbReference type="Google" id="ProtNLM"/>
    </source>
</evidence>
<dbReference type="Pfam" id="PF00282">
    <property type="entry name" value="Pyridoxal_deC"/>
    <property type="match status" value="1"/>
</dbReference>
<dbReference type="Gene3D" id="3.40.640.10">
    <property type="entry name" value="Type I PLP-dependent aspartate aminotransferase-like (Major domain)"/>
    <property type="match status" value="1"/>
</dbReference>
<dbReference type="GO" id="GO:0019752">
    <property type="term" value="P:carboxylic acid metabolic process"/>
    <property type="evidence" value="ECO:0007669"/>
    <property type="project" value="InterPro"/>
</dbReference>
<comment type="caution">
    <text evidence="8">The sequence shown here is derived from an EMBL/GenBank/DDBJ whole genome shotgun (WGS) entry which is preliminary data.</text>
</comment>